<evidence type="ECO:0000259" key="1">
    <source>
        <dbReference type="Pfam" id="PF03756"/>
    </source>
</evidence>
<gene>
    <name evidence="2" type="ORF">QFZ56_000328</name>
</gene>
<evidence type="ECO:0000313" key="3">
    <source>
        <dbReference type="Proteomes" id="UP001243364"/>
    </source>
</evidence>
<dbReference type="NCBIfam" id="NF041195">
    <property type="entry name" value="ScbA_BarX_GamBu"/>
    <property type="match status" value="1"/>
</dbReference>
<protein>
    <recommendedName>
        <fullName evidence="1">A-factor biosynthesis hotdog domain-containing protein</fullName>
    </recommendedName>
</protein>
<reference evidence="2 3" key="1">
    <citation type="submission" date="2023-07" db="EMBL/GenBank/DDBJ databases">
        <title>Comparative genomics of wheat-associated soil bacteria to identify genetic determinants of phenazine resistance.</title>
        <authorList>
            <person name="Mouncey N."/>
        </authorList>
    </citation>
    <scope>NUCLEOTIDE SEQUENCE [LARGE SCALE GENOMIC DNA]</scope>
    <source>
        <strain evidence="2 3">W4I19-2</strain>
    </source>
</reference>
<dbReference type="InterPro" id="IPR047757">
    <property type="entry name" value="AfsA-like"/>
</dbReference>
<dbReference type="Pfam" id="PF03756">
    <property type="entry name" value="AfsA"/>
    <property type="match status" value="2"/>
</dbReference>
<dbReference type="EMBL" id="JAUSYA010000001">
    <property type="protein sequence ID" value="MDQ0681365.1"/>
    <property type="molecule type" value="Genomic_DNA"/>
</dbReference>
<feature type="domain" description="A-factor biosynthesis hotdog" evidence="1">
    <location>
        <begin position="195"/>
        <end position="305"/>
    </location>
</feature>
<dbReference type="Proteomes" id="UP001243364">
    <property type="component" value="Unassembled WGS sequence"/>
</dbReference>
<name>A0ABU0PSJ3_STRAH</name>
<feature type="domain" description="A-factor biosynthesis hotdog" evidence="1">
    <location>
        <begin position="25"/>
        <end position="157"/>
    </location>
</feature>
<dbReference type="RefSeq" id="WP_307054565.1">
    <property type="nucleotide sequence ID" value="NZ_JAUSYH010000001.1"/>
</dbReference>
<sequence length="328" mass="34740">MYDTDIAPGDTTARHCADVHVPRALVHKSADREVLLSTVRPLGDDRFAVVPRWPQDHLLHHRAGDGTRDSLVVVETMRQAGICLSHRFHDVPADHAFVLHGFDFRLDAPLRDSGDGADVLFDVVLRRVPGSPRRFRLTAEADLVVGGRTVGHASMRWDALPPAQYALVRSRSAAAAAPFDVTDLTAEARALPPAAVGRDRDDAVLLANLGDPSAGWQLRADTGHPALFDHGSDHVPGMVIVEGFRQAVLVRAAVGGAGALSIDSLQTSFLAFGELGQPVTITAKPENAHTYLLAARQGTRTLATALASVGAAAAPFGDLLARAGAVAC</sequence>
<comment type="caution">
    <text evidence="2">The sequence shown here is derived from an EMBL/GenBank/DDBJ whole genome shotgun (WGS) entry which is preliminary data.</text>
</comment>
<keyword evidence="3" id="KW-1185">Reference proteome</keyword>
<proteinExistence type="predicted"/>
<dbReference type="InterPro" id="IPR005509">
    <property type="entry name" value="AfsA_hotdog_dom"/>
</dbReference>
<evidence type="ECO:0000313" key="2">
    <source>
        <dbReference type="EMBL" id="MDQ0681365.1"/>
    </source>
</evidence>
<organism evidence="2 3">
    <name type="scientific">Streptomyces achromogenes</name>
    <dbReference type="NCBI Taxonomy" id="67255"/>
    <lineage>
        <taxon>Bacteria</taxon>
        <taxon>Bacillati</taxon>
        <taxon>Actinomycetota</taxon>
        <taxon>Actinomycetes</taxon>
        <taxon>Kitasatosporales</taxon>
        <taxon>Streptomycetaceae</taxon>
        <taxon>Streptomyces</taxon>
    </lineage>
</organism>
<accession>A0ABU0PSJ3</accession>